<comment type="subcellular location">
    <subcellularLocation>
        <location evidence="4">Nucleus</location>
        <location evidence="4">Nuclear body</location>
    </subcellularLocation>
</comment>
<name>A0A0R0KLB5_SOYBN</name>
<dbReference type="OrthoDB" id="5600418at2759"/>
<protein>
    <recommendedName>
        <fullName evidence="2">RING-type E3 ubiquitin transferase</fullName>
        <ecNumber evidence="2">2.3.2.27</ecNumber>
    </recommendedName>
</protein>
<gene>
    <name evidence="10" type="primary">LOC100818898</name>
    <name evidence="9" type="ORF">GLYMA_03G184600</name>
</gene>
<evidence type="ECO:0000256" key="3">
    <source>
        <dbReference type="ARBA" id="ARBA00022574"/>
    </source>
</evidence>
<dbReference type="PANTHER" id="PTHR16047:SF13">
    <property type="entry name" value="E3 UBIQUITIN-PROTEIN LIGASE RFWD3"/>
    <property type="match status" value="1"/>
</dbReference>
<dbReference type="FunCoup" id="A0A0R0KLB5">
    <property type="interactions" value="3706"/>
</dbReference>
<evidence type="ECO:0000313" key="11">
    <source>
        <dbReference type="Proteomes" id="UP000008827"/>
    </source>
</evidence>
<keyword evidence="11" id="KW-1185">Reference proteome</keyword>
<dbReference type="Pfam" id="PF23419">
    <property type="entry name" value="WD40_RFWD3"/>
    <property type="match status" value="1"/>
</dbReference>
<dbReference type="PROSITE" id="PS50089">
    <property type="entry name" value="ZF_RING_2"/>
    <property type="match status" value="1"/>
</dbReference>
<dbReference type="GO" id="GO:0061630">
    <property type="term" value="F:ubiquitin protein ligase activity"/>
    <property type="evidence" value="ECO:0007669"/>
    <property type="project" value="UniProtKB-EC"/>
</dbReference>
<evidence type="ECO:0000313" key="10">
    <source>
        <dbReference type="EnsemblPlants" id="KRH67751"/>
    </source>
</evidence>
<keyword evidence="3" id="KW-0853">WD repeat</keyword>
<dbReference type="GO" id="GO:0016567">
    <property type="term" value="P:protein ubiquitination"/>
    <property type="evidence" value="ECO:0007669"/>
    <property type="project" value="InterPro"/>
</dbReference>
<dbReference type="Gene3D" id="3.30.40.10">
    <property type="entry name" value="Zinc/RING finger domain, C3HC4 (zinc finger)"/>
    <property type="match status" value="1"/>
</dbReference>
<keyword evidence="5" id="KW-0479">Metal-binding</keyword>
<organism evidence="9">
    <name type="scientific">Glycine max</name>
    <name type="common">Soybean</name>
    <name type="synonym">Glycine hispida</name>
    <dbReference type="NCBI Taxonomy" id="3847"/>
    <lineage>
        <taxon>Eukaryota</taxon>
        <taxon>Viridiplantae</taxon>
        <taxon>Streptophyta</taxon>
        <taxon>Embryophyta</taxon>
        <taxon>Tracheophyta</taxon>
        <taxon>Spermatophyta</taxon>
        <taxon>Magnoliopsida</taxon>
        <taxon>eudicotyledons</taxon>
        <taxon>Gunneridae</taxon>
        <taxon>Pentapetalae</taxon>
        <taxon>rosids</taxon>
        <taxon>fabids</taxon>
        <taxon>Fabales</taxon>
        <taxon>Fabaceae</taxon>
        <taxon>Papilionoideae</taxon>
        <taxon>50 kb inversion clade</taxon>
        <taxon>NPAAA clade</taxon>
        <taxon>indigoferoid/millettioid clade</taxon>
        <taxon>Phaseoleae</taxon>
        <taxon>Glycine</taxon>
        <taxon>Glycine subgen. Soja</taxon>
    </lineage>
</organism>
<dbReference type="SMR" id="A0A0R0KLB5"/>
<keyword evidence="5" id="KW-0863">Zinc-finger</keyword>
<dbReference type="Proteomes" id="UP000008827">
    <property type="component" value="Chromosome 3"/>
</dbReference>
<dbReference type="InterPro" id="IPR056527">
    <property type="entry name" value="WD40_RFWD3"/>
</dbReference>
<reference evidence="9" key="3">
    <citation type="submission" date="2018-07" db="EMBL/GenBank/DDBJ databases">
        <title>WGS assembly of Glycine max.</title>
        <authorList>
            <person name="Schmutz J."/>
            <person name="Cannon S."/>
            <person name="Schlueter J."/>
            <person name="Ma J."/>
            <person name="Mitros T."/>
            <person name="Nelson W."/>
            <person name="Hyten D."/>
            <person name="Song Q."/>
            <person name="Thelen J."/>
            <person name="Cheng J."/>
            <person name="Xu D."/>
            <person name="Hellsten U."/>
            <person name="May G."/>
            <person name="Yu Y."/>
            <person name="Sakurai T."/>
            <person name="Umezawa T."/>
            <person name="Bhattacharyya M."/>
            <person name="Sandhu D."/>
            <person name="Valliyodan B."/>
            <person name="Lindquist E."/>
            <person name="Peto M."/>
            <person name="Grant D."/>
            <person name="Shu S."/>
            <person name="Goodstein D."/>
            <person name="Barry K."/>
            <person name="Futrell-Griggs M."/>
            <person name="Abernathy B."/>
            <person name="Du J."/>
            <person name="Tian Z."/>
            <person name="Zhu L."/>
            <person name="Gill N."/>
            <person name="Joshi T."/>
            <person name="Libault M."/>
            <person name="Sethuraman A."/>
            <person name="Zhang X."/>
            <person name="Shinozaki K."/>
            <person name="Nguyen H."/>
            <person name="Wing R."/>
            <person name="Cregan P."/>
            <person name="Specht J."/>
            <person name="Grimwood J."/>
            <person name="Rokhsar D."/>
            <person name="Stacey G."/>
            <person name="Shoemaker R."/>
            <person name="Jackson S."/>
        </authorList>
    </citation>
    <scope>NUCLEOTIDE SEQUENCE</scope>
    <source>
        <tissue evidence="9">Callus</tissue>
    </source>
</reference>
<dbReference type="Pfam" id="PF13639">
    <property type="entry name" value="zf-RING_2"/>
    <property type="match status" value="1"/>
</dbReference>
<dbReference type="InterPro" id="IPR015943">
    <property type="entry name" value="WD40/YVTN_repeat-like_dom_sf"/>
</dbReference>
<keyword evidence="6" id="KW-0175">Coiled coil</keyword>
<dbReference type="InterPro" id="IPR036322">
    <property type="entry name" value="WD40_repeat_dom_sf"/>
</dbReference>
<evidence type="ECO:0000256" key="1">
    <source>
        <dbReference type="ARBA" id="ARBA00000900"/>
    </source>
</evidence>
<evidence type="ECO:0000256" key="2">
    <source>
        <dbReference type="ARBA" id="ARBA00012483"/>
    </source>
</evidence>
<dbReference type="SMART" id="SM00184">
    <property type="entry name" value="RING"/>
    <property type="match status" value="1"/>
</dbReference>
<comment type="catalytic activity">
    <reaction evidence="1">
        <text>S-ubiquitinyl-[E2 ubiquitin-conjugating enzyme]-L-cysteine + [acceptor protein]-L-lysine = [E2 ubiquitin-conjugating enzyme]-L-cysteine + N(6)-ubiquitinyl-[acceptor protein]-L-lysine.</text>
        <dbReference type="EC" id="2.3.2.27"/>
    </reaction>
</comment>
<dbReference type="SUPFAM" id="SSF57850">
    <property type="entry name" value="RING/U-box"/>
    <property type="match status" value="1"/>
</dbReference>
<evidence type="ECO:0000256" key="5">
    <source>
        <dbReference type="PROSITE-ProRule" id="PRU00175"/>
    </source>
</evidence>
<sequence>MDSTLFLNPADFELPHDYDENAEANLIEIPADFGLSHDDDDDDETDDEEEDDDDDEDEEYVPAGAPPRVSHDAPRVSTSNSEVVTLIESQNKRRRTEGGEASCSFANGSLSQENEWASPDVDGLLCPICMDAWTNNGEHHICCLPCGHIYGMSCIKKWLQHRRNSNKCPQCKVKCSLKDVRKLYASQVVAVEEENQKRIRSLEAKCAALESKVSNWHKKETGWQKREAALSFQVQKLTEGSDRHKKEAGWQKKEAALNLQVQKLTERNTYLEMLLDMQSRQLMFNFELQKTFDLDGARVFDMDISNQILLIAQKRKAIGGMHLLTKMSLMSPFEMQDILLPSGTNGVKDLHISASHSSSSLALFSSLGKKLSVLSLDSGNLVVNYDLQVPAWSCSWDLNNSHYIYAGLQNGSVLVFDMRQTAGPMKSLVGLTSNPVHTVHALAQTSSLSSGVKTILSASAVGLCQWNIDSEERWTWNISLHLRRPLMVPETDNQGVCISLAYCPSSDDIVASYRPKYDMSMDLRHSQPSPTPPSTQHGVQGTHVLFNRMGSHHFQKVGSSYASVSKFLLPKCVIMDIEDQSRLFASLNEDTRDLVLHALPSFRVLQQLKMQAQGRDLRYSPSHGILGCLSENTLQLFSKRSW</sequence>
<dbReference type="SUPFAM" id="SSF50978">
    <property type="entry name" value="WD40 repeat-like"/>
    <property type="match status" value="1"/>
</dbReference>
<evidence type="ECO:0000256" key="7">
    <source>
        <dbReference type="SAM" id="MobiDB-lite"/>
    </source>
</evidence>
<reference evidence="10" key="2">
    <citation type="submission" date="2018-02" db="UniProtKB">
        <authorList>
            <consortium name="EnsemblPlants"/>
        </authorList>
    </citation>
    <scope>IDENTIFICATION</scope>
    <source>
        <strain evidence="10">Williams 82</strain>
    </source>
</reference>
<dbReference type="EnsemblPlants" id="KRH67751">
    <property type="protein sequence ID" value="KRH67751"/>
    <property type="gene ID" value="GLYMA_03G184600"/>
</dbReference>
<reference evidence="9 10" key="1">
    <citation type="journal article" date="2010" name="Nature">
        <title>Genome sequence of the palaeopolyploid soybean.</title>
        <authorList>
            <person name="Schmutz J."/>
            <person name="Cannon S.B."/>
            <person name="Schlueter J."/>
            <person name="Ma J."/>
            <person name="Mitros T."/>
            <person name="Nelson W."/>
            <person name="Hyten D.L."/>
            <person name="Song Q."/>
            <person name="Thelen J.J."/>
            <person name="Cheng J."/>
            <person name="Xu D."/>
            <person name="Hellsten U."/>
            <person name="May G.D."/>
            <person name="Yu Y."/>
            <person name="Sakurai T."/>
            <person name="Umezawa T."/>
            <person name="Bhattacharyya M.K."/>
            <person name="Sandhu D."/>
            <person name="Valliyodan B."/>
            <person name="Lindquist E."/>
            <person name="Peto M."/>
            <person name="Grant D."/>
            <person name="Shu S."/>
            <person name="Goodstein D."/>
            <person name="Barry K."/>
            <person name="Futrell-Griggs M."/>
            <person name="Abernathy B."/>
            <person name="Du J."/>
            <person name="Tian Z."/>
            <person name="Zhu L."/>
            <person name="Gill N."/>
            <person name="Joshi T."/>
            <person name="Libault M."/>
            <person name="Sethuraman A."/>
            <person name="Zhang X.-C."/>
            <person name="Shinozaki K."/>
            <person name="Nguyen H.T."/>
            <person name="Wing R.A."/>
            <person name="Cregan P."/>
            <person name="Specht J."/>
            <person name="Grimwood J."/>
            <person name="Rokhsar D."/>
            <person name="Stacey G."/>
            <person name="Shoemaker R.C."/>
            <person name="Jackson S.A."/>
        </authorList>
    </citation>
    <scope>NUCLEOTIDE SEQUENCE [LARGE SCALE GENOMIC DNA]</scope>
    <source>
        <strain evidence="10">cv. Williams 82</strain>
        <tissue evidence="9">Callus</tissue>
    </source>
</reference>
<dbReference type="PANTHER" id="PTHR16047">
    <property type="entry name" value="RFWD3 PROTEIN"/>
    <property type="match status" value="1"/>
</dbReference>
<dbReference type="InterPro" id="IPR001841">
    <property type="entry name" value="Znf_RING"/>
</dbReference>
<dbReference type="InterPro" id="IPR037381">
    <property type="entry name" value="RFWD3"/>
</dbReference>
<evidence type="ECO:0000256" key="6">
    <source>
        <dbReference type="SAM" id="Coils"/>
    </source>
</evidence>
<evidence type="ECO:0000259" key="8">
    <source>
        <dbReference type="PROSITE" id="PS50089"/>
    </source>
</evidence>
<dbReference type="CDD" id="cd16450">
    <property type="entry name" value="mRING-C3HGC3_RFWD3"/>
    <property type="match status" value="1"/>
</dbReference>
<dbReference type="EC" id="2.3.2.27" evidence="2"/>
<dbReference type="AlphaFoldDB" id="A0A0R0KLB5"/>
<dbReference type="ExpressionAtlas" id="A0A0R0KLB5">
    <property type="expression patterns" value="baseline and differential"/>
</dbReference>
<keyword evidence="5" id="KW-0862">Zinc</keyword>
<dbReference type="Gene3D" id="2.130.10.10">
    <property type="entry name" value="YVTN repeat-like/Quinoprotein amine dehydrogenase"/>
    <property type="match status" value="1"/>
</dbReference>
<dbReference type="GO" id="GO:0016604">
    <property type="term" value="C:nuclear body"/>
    <property type="evidence" value="ECO:0007669"/>
    <property type="project" value="UniProtKB-SubCell"/>
</dbReference>
<dbReference type="InterPro" id="IPR013083">
    <property type="entry name" value="Znf_RING/FYVE/PHD"/>
</dbReference>
<dbReference type="EMBL" id="CM000836">
    <property type="protein sequence ID" value="KRH67751.1"/>
    <property type="molecule type" value="Genomic_DNA"/>
</dbReference>
<proteinExistence type="predicted"/>
<evidence type="ECO:0000256" key="4">
    <source>
        <dbReference type="ARBA" id="ARBA00034306"/>
    </source>
</evidence>
<dbReference type="Gramene" id="KRH67751">
    <property type="protein sequence ID" value="KRH67751"/>
    <property type="gene ID" value="GLYMA_03G184600"/>
</dbReference>
<dbReference type="GO" id="GO:0008270">
    <property type="term" value="F:zinc ion binding"/>
    <property type="evidence" value="ECO:0007669"/>
    <property type="project" value="UniProtKB-KW"/>
</dbReference>
<evidence type="ECO:0000313" key="9">
    <source>
        <dbReference type="EMBL" id="KRH67751.1"/>
    </source>
</evidence>
<feature type="coiled-coil region" evidence="6">
    <location>
        <begin position="192"/>
        <end position="219"/>
    </location>
</feature>
<accession>A0A0R0KLB5</accession>
<feature type="region of interest" description="Disordered" evidence="7">
    <location>
        <begin position="1"/>
        <end position="81"/>
    </location>
</feature>
<dbReference type="STRING" id="3847.A0A0R0KLB5"/>
<dbReference type="GO" id="GO:0036297">
    <property type="term" value="P:interstrand cross-link repair"/>
    <property type="evidence" value="ECO:0007669"/>
    <property type="project" value="InterPro"/>
</dbReference>
<feature type="domain" description="RING-type" evidence="8">
    <location>
        <begin position="126"/>
        <end position="172"/>
    </location>
</feature>
<feature type="compositionally biased region" description="Acidic residues" evidence="7">
    <location>
        <begin position="38"/>
        <end position="60"/>
    </location>
</feature>